<evidence type="ECO:0000313" key="4">
    <source>
        <dbReference type="Proteomes" id="UP000297429"/>
    </source>
</evidence>
<proteinExistence type="predicted"/>
<dbReference type="EMBL" id="RCCK01000011">
    <property type="protein sequence ID" value="RLJ77157.1"/>
    <property type="molecule type" value="Genomic_DNA"/>
</dbReference>
<sequence length="172" mass="19746">MINFLDISYLKSGNERQLKAYQMLTCNRVLEKLNLYHPILVGTIPINIDIENSDLDVICEVSDKGEFIVQLNTLFGNEKNFTIHESTKFEAVKANFTIDGFEIEVFGQNIPTTMQNAYRHMLIEYKLLLEKGEAFRQEVISLKKQGYKTEPAFAKLLGIEGDAYEELLKLES</sequence>
<keyword evidence="4" id="KW-1185">Reference proteome</keyword>
<dbReference type="InterPro" id="IPR025365">
    <property type="entry name" value="DUF4269"/>
</dbReference>
<dbReference type="AlphaFoldDB" id="A0A497Y4W9"/>
<dbReference type="Proteomes" id="UP000273898">
    <property type="component" value="Unassembled WGS sequence"/>
</dbReference>
<protein>
    <submittedName>
        <fullName evidence="2">DUF4269 domain-containing protein</fullName>
    </submittedName>
    <submittedName>
        <fullName evidence="1">Uncharacterized protein DUF4269</fullName>
    </submittedName>
</protein>
<accession>A0A497Y4W9</accession>
<dbReference type="Proteomes" id="UP000297429">
    <property type="component" value="Unassembled WGS sequence"/>
</dbReference>
<reference evidence="2 4" key="2">
    <citation type="submission" date="2019-03" db="EMBL/GenBank/DDBJ databases">
        <authorList>
            <person name="He R.-H."/>
        </authorList>
    </citation>
    <scope>NUCLEOTIDE SEQUENCE [LARGE SCALE GENOMIC DNA]</scope>
    <source>
        <strain evidence="2 4">DSM 19624</strain>
    </source>
</reference>
<name>A0A497Y4W9_9SPHI</name>
<comment type="caution">
    <text evidence="1">The sequence shown here is derived from an EMBL/GenBank/DDBJ whole genome shotgun (WGS) entry which is preliminary data.</text>
</comment>
<dbReference type="EMBL" id="SOPX01000001">
    <property type="protein sequence ID" value="TFB33607.1"/>
    <property type="molecule type" value="Genomic_DNA"/>
</dbReference>
<evidence type="ECO:0000313" key="2">
    <source>
        <dbReference type="EMBL" id="TFB33607.1"/>
    </source>
</evidence>
<reference evidence="1 3" key="1">
    <citation type="submission" date="2018-10" db="EMBL/GenBank/DDBJ databases">
        <title>Genomic Encyclopedia of Archaeal and Bacterial Type Strains, Phase II (KMG-II): from individual species to whole genera.</title>
        <authorList>
            <person name="Goeker M."/>
        </authorList>
    </citation>
    <scope>NUCLEOTIDE SEQUENCE [LARGE SCALE GENOMIC DNA]</scope>
    <source>
        <strain evidence="1 3">DSM 19624</strain>
    </source>
</reference>
<evidence type="ECO:0000313" key="3">
    <source>
        <dbReference type="Proteomes" id="UP000273898"/>
    </source>
</evidence>
<dbReference type="Pfam" id="PF14091">
    <property type="entry name" value="DUF4269"/>
    <property type="match status" value="1"/>
</dbReference>
<organism evidence="1 3">
    <name type="scientific">Pedobacter alluvionis</name>
    <dbReference type="NCBI Taxonomy" id="475253"/>
    <lineage>
        <taxon>Bacteria</taxon>
        <taxon>Pseudomonadati</taxon>
        <taxon>Bacteroidota</taxon>
        <taxon>Sphingobacteriia</taxon>
        <taxon>Sphingobacteriales</taxon>
        <taxon>Sphingobacteriaceae</taxon>
        <taxon>Pedobacter</taxon>
    </lineage>
</organism>
<evidence type="ECO:0000313" key="1">
    <source>
        <dbReference type="EMBL" id="RLJ77157.1"/>
    </source>
</evidence>
<dbReference type="OrthoDB" id="6402248at2"/>
<gene>
    <name evidence="1" type="ORF">BCL90_2233</name>
    <name evidence="2" type="ORF">E3V97_06055</name>
</gene>